<dbReference type="OrthoDB" id="360187at2"/>
<keyword evidence="2" id="KW-1185">Reference proteome</keyword>
<dbReference type="Proteomes" id="UP000798488">
    <property type="component" value="Unassembled WGS sequence"/>
</dbReference>
<organism evidence="1 2">
    <name type="scientific">Sporotomaculum syntrophicum</name>
    <dbReference type="NCBI Taxonomy" id="182264"/>
    <lineage>
        <taxon>Bacteria</taxon>
        <taxon>Bacillati</taxon>
        <taxon>Bacillota</taxon>
        <taxon>Clostridia</taxon>
        <taxon>Eubacteriales</taxon>
        <taxon>Desulfallaceae</taxon>
        <taxon>Sporotomaculum</taxon>
    </lineage>
</organism>
<evidence type="ECO:0008006" key="3">
    <source>
        <dbReference type="Google" id="ProtNLM"/>
    </source>
</evidence>
<proteinExistence type="predicted"/>
<gene>
    <name evidence="1" type="ORF">SPSYN_00405</name>
</gene>
<evidence type="ECO:0000313" key="1">
    <source>
        <dbReference type="EMBL" id="KAF1086686.1"/>
    </source>
</evidence>
<comment type="caution">
    <text evidence="1">The sequence shown here is derived from an EMBL/GenBank/DDBJ whole genome shotgun (WGS) entry which is preliminary data.</text>
</comment>
<protein>
    <recommendedName>
        <fullName evidence="3">HD domain-containing protein</fullName>
    </recommendedName>
</protein>
<dbReference type="SUPFAM" id="SSF109604">
    <property type="entry name" value="HD-domain/PDEase-like"/>
    <property type="match status" value="1"/>
</dbReference>
<sequence length="179" mass="21037">MIEMIESKLNLKVDLSTKQEYRDCISDLAQNQLIYTLDDFTHHRYFSRLEHSIHVSFFGYLVCKKMGLDCQSAARGGLLHDFYFYDSRVTKPDKGIHCLSHPTTALKNALEYFSLNKVEQDIIVKHMWPVTLSPPKYMESYIVTMMDKYCATREVARYGSRYVPDQQTQYVNPSHRNYI</sequence>
<dbReference type="Gene3D" id="1.10.3210.10">
    <property type="entry name" value="Hypothetical protein af1432"/>
    <property type="match status" value="1"/>
</dbReference>
<accession>A0A9D2WTJ2</accession>
<dbReference type="EMBL" id="LSRS01000001">
    <property type="protein sequence ID" value="KAF1086686.1"/>
    <property type="molecule type" value="Genomic_DNA"/>
</dbReference>
<reference evidence="1" key="1">
    <citation type="submission" date="2016-02" db="EMBL/GenBank/DDBJ databases">
        <title>Draft Genome Sequence of Sporotomaculum syntrophicum Strain FB, a Syntrophic Benzoate Degrader.</title>
        <authorList>
            <person name="Nobu M.K."/>
            <person name="Narihiro T."/>
            <person name="Qiu Y.-L."/>
            <person name="Ohashi A."/>
            <person name="Liu W.-T."/>
            <person name="Yuji S."/>
        </authorList>
    </citation>
    <scope>NUCLEOTIDE SEQUENCE</scope>
    <source>
        <strain evidence="1">FB</strain>
    </source>
</reference>
<dbReference type="AlphaFoldDB" id="A0A9D2WTJ2"/>
<name>A0A9D2WTJ2_9FIRM</name>
<evidence type="ECO:0000313" key="2">
    <source>
        <dbReference type="Proteomes" id="UP000798488"/>
    </source>
</evidence>